<feature type="region of interest" description="Disordered" evidence="5">
    <location>
        <begin position="15"/>
        <end position="59"/>
    </location>
</feature>
<reference evidence="8 9" key="1">
    <citation type="submission" date="2014-03" db="EMBL/GenBank/DDBJ databases">
        <title>The genome of Kluyveromyces dobzhanskii.</title>
        <authorList>
            <person name="Nystedt B."/>
            <person name="Astrom S."/>
        </authorList>
    </citation>
    <scope>NUCLEOTIDE SEQUENCE [LARGE SCALE GENOMIC DNA]</scope>
    <source>
        <strain evidence="8 9">CBS 2104</strain>
    </source>
</reference>
<dbReference type="Gene3D" id="3.30.750.24">
    <property type="entry name" value="STAS domain"/>
    <property type="match status" value="1"/>
</dbReference>
<keyword evidence="9" id="KW-1185">Reference proteome</keyword>
<dbReference type="PANTHER" id="PTHR11814">
    <property type="entry name" value="SULFATE TRANSPORTER"/>
    <property type="match status" value="1"/>
</dbReference>
<feature type="transmembrane region" description="Helical" evidence="6">
    <location>
        <begin position="418"/>
        <end position="436"/>
    </location>
</feature>
<comment type="subcellular location">
    <subcellularLocation>
        <location evidence="1">Membrane</location>
        <topology evidence="1">Multi-pass membrane protein</topology>
    </subcellularLocation>
</comment>
<proteinExistence type="predicted"/>
<evidence type="ECO:0000256" key="3">
    <source>
        <dbReference type="ARBA" id="ARBA00022989"/>
    </source>
</evidence>
<keyword evidence="2 6" id="KW-0812">Transmembrane</keyword>
<dbReference type="GO" id="GO:0008271">
    <property type="term" value="F:secondary active sulfate transmembrane transporter activity"/>
    <property type="evidence" value="ECO:0007669"/>
    <property type="project" value="InterPro"/>
</dbReference>
<dbReference type="InterPro" id="IPR002645">
    <property type="entry name" value="STAS_dom"/>
</dbReference>
<gene>
    <name evidence="8" type="ORF">KLDO_g966</name>
</gene>
<dbReference type="InterPro" id="IPR036513">
    <property type="entry name" value="STAS_dom_sf"/>
</dbReference>
<evidence type="ECO:0000256" key="4">
    <source>
        <dbReference type="ARBA" id="ARBA00023136"/>
    </source>
</evidence>
<protein>
    <submittedName>
        <fullName evidence="8">WGS project CCBQ000000000 data, contig 00012</fullName>
    </submittedName>
</protein>
<feature type="transmembrane region" description="Helical" evidence="6">
    <location>
        <begin position="481"/>
        <end position="501"/>
    </location>
</feature>
<evidence type="ECO:0000313" key="9">
    <source>
        <dbReference type="Proteomes" id="UP000031516"/>
    </source>
</evidence>
<evidence type="ECO:0000259" key="7">
    <source>
        <dbReference type="PROSITE" id="PS50801"/>
    </source>
</evidence>
<sequence length="709" mass="77817">MGRNESNCNLIDKMVKQADGGSSSTRYMTSRSTEGDGSSNDLDGQSVNSGPPGLKHSTVSFPENERITLKDTIPYYLPCFSWIPSYNSKKCLSDFVAGVSLASFQIPLAMSYATSVAHVPPLCGLYSLVFSPAVYTLLGSVPQMIVGPESAISLILGQAIEARLSEDPKLKAINLCLVVTFISGLVLLTGGLLRLGFLENVLSRALLRGFISGVGVVMVITSLVVELKLNHVTPTKQEHYHSPFEKVLFIIKYGPENYHRPTAILSLSAFVILMSLRIFKKRLGSRFKWLILLPDILIVVALSIIISYKMHLKSKYGIEIIDDIPKASFKHLKNPLSGINLRHFKELFSTGFMVAMLGFFESTTASKSLGTSYNLAISSNRELIALGSMNVVGSMFAILPAFGGYGRSKINAYSGARTTMSGFFMGFVTLFTIQFFLPVIRYIPVCVLSVITTVVGLTLLEEAPHDLKFHWRCKGYSELTIFTVTLLATLFYSLEAGIYIGCACSIINVVKHSAKSRIQILGRVPGSETFINADDFQANAAGYSVNPQLEEIEGCLIVKVAEPLTFTNADDLKMRLHRLEKHGSAITHPAAPRSRKKEMTENVIFDLKGMTDIDSSAAQTLGEILSAYNQRKVHIFLANVPLSEKIRERLVNSGVTELCEKNALTSSCYFSSIEEALTISDAFMQRQNGRYSSPPPSIFSNTLLNSSLV</sequence>
<feature type="transmembrane region" description="Helical" evidence="6">
    <location>
        <begin position="291"/>
        <end position="308"/>
    </location>
</feature>
<dbReference type="PROSITE" id="PS01130">
    <property type="entry name" value="SLC26A"/>
    <property type="match status" value="1"/>
</dbReference>
<dbReference type="EMBL" id="CCBQ010000016">
    <property type="protein sequence ID" value="CDO92650.1"/>
    <property type="molecule type" value="Genomic_DNA"/>
</dbReference>
<evidence type="ECO:0000256" key="5">
    <source>
        <dbReference type="SAM" id="MobiDB-lite"/>
    </source>
</evidence>
<accession>A0A0A8L381</accession>
<dbReference type="SUPFAM" id="SSF52091">
    <property type="entry name" value="SpoIIaa-like"/>
    <property type="match status" value="1"/>
</dbReference>
<feature type="transmembrane region" description="Helical" evidence="6">
    <location>
        <begin position="205"/>
        <end position="225"/>
    </location>
</feature>
<feature type="transmembrane region" description="Helical" evidence="6">
    <location>
        <begin position="172"/>
        <end position="193"/>
    </location>
</feature>
<evidence type="ECO:0000256" key="6">
    <source>
        <dbReference type="SAM" id="Phobius"/>
    </source>
</evidence>
<feature type="compositionally biased region" description="Polar residues" evidence="5">
    <location>
        <begin position="35"/>
        <end position="49"/>
    </location>
</feature>
<dbReference type="OrthoDB" id="427213at2759"/>
<dbReference type="GO" id="GO:0016020">
    <property type="term" value="C:membrane"/>
    <property type="evidence" value="ECO:0007669"/>
    <property type="project" value="UniProtKB-SubCell"/>
</dbReference>
<feature type="compositionally biased region" description="Low complexity" evidence="5">
    <location>
        <begin position="22"/>
        <end position="32"/>
    </location>
</feature>
<dbReference type="InterPro" id="IPR011547">
    <property type="entry name" value="SLC26A/SulP_dom"/>
</dbReference>
<name>A0A0A8L381_9SACH</name>
<feature type="domain" description="STAS" evidence="7">
    <location>
        <begin position="545"/>
        <end position="680"/>
    </location>
</feature>
<dbReference type="Proteomes" id="UP000031516">
    <property type="component" value="Unassembled WGS sequence"/>
</dbReference>
<dbReference type="PROSITE" id="PS50801">
    <property type="entry name" value="STAS"/>
    <property type="match status" value="1"/>
</dbReference>
<dbReference type="CDD" id="cd07042">
    <property type="entry name" value="STAS_SulP_like_sulfate_transporter"/>
    <property type="match status" value="1"/>
</dbReference>
<dbReference type="Pfam" id="PF01740">
    <property type="entry name" value="STAS"/>
    <property type="match status" value="1"/>
</dbReference>
<evidence type="ECO:0000256" key="2">
    <source>
        <dbReference type="ARBA" id="ARBA00022692"/>
    </source>
</evidence>
<dbReference type="Pfam" id="PF00916">
    <property type="entry name" value="Sulfate_transp"/>
    <property type="match status" value="1"/>
</dbReference>
<comment type="caution">
    <text evidence="8">The sequence shown here is derived from an EMBL/GenBank/DDBJ whole genome shotgun (WGS) entry which is preliminary data.</text>
</comment>
<feature type="transmembrane region" description="Helical" evidence="6">
    <location>
        <begin position="383"/>
        <end position="406"/>
    </location>
</feature>
<feature type="transmembrane region" description="Helical" evidence="6">
    <location>
        <begin position="442"/>
        <end position="460"/>
    </location>
</feature>
<organism evidence="8 9">
    <name type="scientific">Kluyveromyces dobzhanskii CBS 2104</name>
    <dbReference type="NCBI Taxonomy" id="1427455"/>
    <lineage>
        <taxon>Eukaryota</taxon>
        <taxon>Fungi</taxon>
        <taxon>Dikarya</taxon>
        <taxon>Ascomycota</taxon>
        <taxon>Saccharomycotina</taxon>
        <taxon>Saccharomycetes</taxon>
        <taxon>Saccharomycetales</taxon>
        <taxon>Saccharomycetaceae</taxon>
        <taxon>Kluyveromyces</taxon>
    </lineage>
</organism>
<keyword evidence="3 6" id="KW-1133">Transmembrane helix</keyword>
<dbReference type="InterPro" id="IPR018045">
    <property type="entry name" value="S04_transporter_CS"/>
</dbReference>
<evidence type="ECO:0000256" key="1">
    <source>
        <dbReference type="ARBA" id="ARBA00004141"/>
    </source>
</evidence>
<dbReference type="InterPro" id="IPR001902">
    <property type="entry name" value="SLC26A/SulP_fam"/>
</dbReference>
<keyword evidence="4 6" id="KW-0472">Membrane</keyword>
<dbReference type="AlphaFoldDB" id="A0A0A8L381"/>
<feature type="transmembrane region" description="Helical" evidence="6">
    <location>
        <begin position="262"/>
        <end position="279"/>
    </location>
</feature>
<evidence type="ECO:0000313" key="8">
    <source>
        <dbReference type="EMBL" id="CDO92650.1"/>
    </source>
</evidence>